<reference evidence="4 5" key="1">
    <citation type="submission" date="2018-03" db="EMBL/GenBank/DDBJ databases">
        <authorList>
            <person name="Keele B.F."/>
        </authorList>
    </citation>
    <scope>NUCLEOTIDE SEQUENCE [LARGE SCALE GENOMIC DNA]</scope>
    <source>
        <strain evidence="4 5">CECT 8504</strain>
    </source>
</reference>
<keyword evidence="3" id="KW-0732">Signal</keyword>
<sequence length="485" mass="52363">MRLTRRHMLAGLASATATSAWAEAPSGSIRPRPRNPEEYLARLPGGADLVRKTRLPGQVGFAVANARTGEILDSHEPDLPMPPASTAKALTTLWALDRLGADYRYETTAVATGPVTNGRIEGDLILAGGGDPVLDTDDLASVVMALKAQGIREIGGKVKVYTGALPFLHEIDVEQPDHVGYNPAICGLNLNFNRVHFGWERSGNSYSVTMDGRSGNYIPAVEMARMEVIDRSGPVYTYEQSDRTDSWTVARAALGSGGSRWLPVRYPGLYAGEVFQTVARAEGIMTAGPVERADAVEGVVLHTHRSDVLPPLLEDMLRYSTNITAEIMGLTASQTLGPVRTLQGSADRMNAWLKKTYGLRTVSLEDHSGLGDDSRITATDMVRAMVGSGPGGALRPLMKEFALDDRRFQVDAKTGTLNFVSALTGYVSGPSGDPLAFAIFCGDIPRRDALTMAQRERPEGGRGWIAVAKGLQRNLLELWGKKYLL</sequence>
<evidence type="ECO:0000313" key="4">
    <source>
        <dbReference type="EMBL" id="SPJ25733.1"/>
    </source>
</evidence>
<dbReference type="InterPro" id="IPR006311">
    <property type="entry name" value="TAT_signal"/>
</dbReference>
<dbReference type="PROSITE" id="PS51318">
    <property type="entry name" value="TAT"/>
    <property type="match status" value="1"/>
</dbReference>
<dbReference type="AlphaFoldDB" id="A0A2R8C030"/>
<evidence type="ECO:0000256" key="2">
    <source>
        <dbReference type="ARBA" id="ARBA00022801"/>
    </source>
</evidence>
<dbReference type="OrthoDB" id="5372081at2"/>
<dbReference type="GO" id="GO:0009002">
    <property type="term" value="F:serine-type D-Ala-D-Ala carboxypeptidase activity"/>
    <property type="evidence" value="ECO:0007669"/>
    <property type="project" value="UniProtKB-EC"/>
</dbReference>
<keyword evidence="4" id="KW-0645">Protease</keyword>
<accession>A0A2R8C030</accession>
<feature type="chain" id="PRO_5015322965" evidence="3">
    <location>
        <begin position="23"/>
        <end position="485"/>
    </location>
</feature>
<dbReference type="Pfam" id="PF02113">
    <property type="entry name" value="Peptidase_S13"/>
    <property type="match status" value="1"/>
</dbReference>
<dbReference type="GO" id="GO:0000270">
    <property type="term" value="P:peptidoglycan metabolic process"/>
    <property type="evidence" value="ECO:0007669"/>
    <property type="project" value="TreeGrafter"/>
</dbReference>
<dbReference type="Gene3D" id="3.40.710.10">
    <property type="entry name" value="DD-peptidase/beta-lactamase superfamily"/>
    <property type="match status" value="1"/>
</dbReference>
<gene>
    <name evidence="4" type="primary">dacB</name>
    <name evidence="4" type="ORF">PAA8504_03584</name>
</gene>
<keyword evidence="5" id="KW-1185">Reference proteome</keyword>
<keyword evidence="4" id="KW-0121">Carboxypeptidase</keyword>
<dbReference type="GO" id="GO:0006508">
    <property type="term" value="P:proteolysis"/>
    <property type="evidence" value="ECO:0007669"/>
    <property type="project" value="InterPro"/>
</dbReference>
<comment type="similarity">
    <text evidence="1">Belongs to the peptidase S13 family.</text>
</comment>
<dbReference type="RefSeq" id="WP_108895466.1">
    <property type="nucleotide sequence ID" value="NZ_ONZF01000011.1"/>
</dbReference>
<organism evidence="4 5">
    <name type="scientific">Palleronia abyssalis</name>
    <dbReference type="NCBI Taxonomy" id="1501240"/>
    <lineage>
        <taxon>Bacteria</taxon>
        <taxon>Pseudomonadati</taxon>
        <taxon>Pseudomonadota</taxon>
        <taxon>Alphaproteobacteria</taxon>
        <taxon>Rhodobacterales</taxon>
        <taxon>Roseobacteraceae</taxon>
        <taxon>Palleronia</taxon>
    </lineage>
</organism>
<dbReference type="PANTHER" id="PTHR30023:SF0">
    <property type="entry name" value="PENICILLIN-SENSITIVE CARBOXYPEPTIDASE A"/>
    <property type="match status" value="1"/>
</dbReference>
<evidence type="ECO:0000313" key="5">
    <source>
        <dbReference type="Proteomes" id="UP000244912"/>
    </source>
</evidence>
<evidence type="ECO:0000256" key="1">
    <source>
        <dbReference type="ARBA" id="ARBA00006096"/>
    </source>
</evidence>
<dbReference type="InterPro" id="IPR000667">
    <property type="entry name" value="Peptidase_S13"/>
</dbReference>
<protein>
    <submittedName>
        <fullName evidence="4">D-alanyl-D-alanine carboxypeptidase DacB</fullName>
        <ecNumber evidence="4">3.4.16.4</ecNumber>
    </submittedName>
</protein>
<dbReference type="Gene3D" id="3.50.80.20">
    <property type="entry name" value="D-Ala-D-Ala carboxypeptidase C, peptidase S13"/>
    <property type="match status" value="1"/>
</dbReference>
<dbReference type="NCBIfam" id="TIGR00666">
    <property type="entry name" value="PBP4"/>
    <property type="match status" value="1"/>
</dbReference>
<name>A0A2R8C030_9RHOB</name>
<dbReference type="SUPFAM" id="SSF56601">
    <property type="entry name" value="beta-lactamase/transpeptidase-like"/>
    <property type="match status" value="1"/>
</dbReference>
<dbReference type="PRINTS" id="PR00922">
    <property type="entry name" value="DADACBPTASE3"/>
</dbReference>
<dbReference type="InterPro" id="IPR012338">
    <property type="entry name" value="Beta-lactam/transpept-like"/>
</dbReference>
<dbReference type="Proteomes" id="UP000244912">
    <property type="component" value="Unassembled WGS sequence"/>
</dbReference>
<evidence type="ECO:0000256" key="3">
    <source>
        <dbReference type="SAM" id="SignalP"/>
    </source>
</evidence>
<keyword evidence="2 4" id="KW-0378">Hydrolase</keyword>
<dbReference type="EMBL" id="ONZF01000011">
    <property type="protein sequence ID" value="SPJ25733.1"/>
    <property type="molecule type" value="Genomic_DNA"/>
</dbReference>
<proteinExistence type="inferred from homology"/>
<dbReference type="PANTHER" id="PTHR30023">
    <property type="entry name" value="D-ALANYL-D-ALANINE CARBOXYPEPTIDASE"/>
    <property type="match status" value="1"/>
</dbReference>
<feature type="signal peptide" evidence="3">
    <location>
        <begin position="1"/>
        <end position="22"/>
    </location>
</feature>
<dbReference type="EC" id="3.4.16.4" evidence="4"/>